<organism evidence="3 4">
    <name type="scientific">Roseateles flavus</name>
    <dbReference type="NCBI Taxonomy" id="3149041"/>
    <lineage>
        <taxon>Bacteria</taxon>
        <taxon>Pseudomonadati</taxon>
        <taxon>Pseudomonadota</taxon>
        <taxon>Betaproteobacteria</taxon>
        <taxon>Burkholderiales</taxon>
        <taxon>Sphaerotilaceae</taxon>
        <taxon>Roseateles</taxon>
    </lineage>
</organism>
<dbReference type="PANTHER" id="PTHR30336:SF4">
    <property type="entry name" value="ENVELOPE BIOGENESIS FACTOR ELYC"/>
    <property type="match status" value="1"/>
</dbReference>
<comment type="caution">
    <text evidence="3">The sequence shown here is derived from an EMBL/GenBank/DDBJ whole genome shotgun (WGS) entry which is preliminary data.</text>
</comment>
<proteinExistence type="predicted"/>
<dbReference type="PANTHER" id="PTHR30336">
    <property type="entry name" value="INNER MEMBRANE PROTEIN, PROBABLE PERMEASE"/>
    <property type="match status" value="1"/>
</dbReference>
<dbReference type="RefSeq" id="WP_347609881.1">
    <property type="nucleotide sequence ID" value="NZ_JBDPZC010000005.1"/>
</dbReference>
<evidence type="ECO:0000259" key="2">
    <source>
        <dbReference type="Pfam" id="PF02698"/>
    </source>
</evidence>
<name>A0ABV0GEH0_9BURK</name>
<sequence length="261" mass="28838">MDLYTPFKALCLALLAPPGLLLPPLLAGALLWRRAGRWRWALPPVFALMWLSLCEAPALLLQHALLRPPPALRLEASDCAAPPRTLVLVLGGGIHQWTAERDGPDLKLGTLERLRQGVRLARRCDWPLGFTGGLPSPAKPGDVPESLVAEQVAREEFGLPLSLAEPAARDTRENARLSLPLLRERGIQRLVLVTHAEHMPRSLRAFETAAQAERYPLTLLAAPVGGRPLEDLSPYDWTPSEAGYRRMRYVFYEVLGQLAGH</sequence>
<reference evidence="3 4" key="1">
    <citation type="submission" date="2024-05" db="EMBL/GenBank/DDBJ databases">
        <title>Roseateles sp. 2.12 16S ribosomal RNA gene Genome sequencing and assembly.</title>
        <authorList>
            <person name="Woo H."/>
        </authorList>
    </citation>
    <scope>NUCLEOTIDE SEQUENCE [LARGE SCALE GENOMIC DNA]</scope>
    <source>
        <strain evidence="3 4">2.12</strain>
    </source>
</reference>
<gene>
    <name evidence="3" type="ORF">ABDJ40_11720</name>
</gene>
<feature type="domain" description="DUF218" evidence="2">
    <location>
        <begin position="86"/>
        <end position="256"/>
    </location>
</feature>
<protein>
    <submittedName>
        <fullName evidence="3">YdcF family protein</fullName>
    </submittedName>
</protein>
<dbReference type="Gene3D" id="3.40.50.620">
    <property type="entry name" value="HUPs"/>
    <property type="match status" value="1"/>
</dbReference>
<feature type="transmembrane region" description="Helical" evidence="1">
    <location>
        <begin position="43"/>
        <end position="66"/>
    </location>
</feature>
<evidence type="ECO:0000313" key="3">
    <source>
        <dbReference type="EMBL" id="MEO3713432.1"/>
    </source>
</evidence>
<dbReference type="EMBL" id="JBDPZC010000005">
    <property type="protein sequence ID" value="MEO3713432.1"/>
    <property type="molecule type" value="Genomic_DNA"/>
</dbReference>
<dbReference type="Proteomes" id="UP001462640">
    <property type="component" value="Unassembled WGS sequence"/>
</dbReference>
<evidence type="ECO:0000313" key="4">
    <source>
        <dbReference type="Proteomes" id="UP001462640"/>
    </source>
</evidence>
<dbReference type="InterPro" id="IPR003848">
    <property type="entry name" value="DUF218"/>
</dbReference>
<keyword evidence="1" id="KW-0812">Transmembrane</keyword>
<dbReference type="CDD" id="cd06259">
    <property type="entry name" value="YdcF-like"/>
    <property type="match status" value="1"/>
</dbReference>
<keyword evidence="1" id="KW-0472">Membrane</keyword>
<accession>A0ABV0GEH0</accession>
<keyword evidence="4" id="KW-1185">Reference proteome</keyword>
<keyword evidence="1" id="KW-1133">Transmembrane helix</keyword>
<evidence type="ECO:0000256" key="1">
    <source>
        <dbReference type="SAM" id="Phobius"/>
    </source>
</evidence>
<dbReference type="InterPro" id="IPR014729">
    <property type="entry name" value="Rossmann-like_a/b/a_fold"/>
</dbReference>
<dbReference type="InterPro" id="IPR051599">
    <property type="entry name" value="Cell_Envelope_Assoc"/>
</dbReference>
<dbReference type="Pfam" id="PF02698">
    <property type="entry name" value="DUF218"/>
    <property type="match status" value="1"/>
</dbReference>